<evidence type="ECO:0000256" key="8">
    <source>
        <dbReference type="ARBA" id="ARBA00022692"/>
    </source>
</evidence>
<evidence type="ECO:0000256" key="1">
    <source>
        <dbReference type="ARBA" id="ARBA00004136"/>
    </source>
</evidence>
<dbReference type="Proteomes" id="UP001143588">
    <property type="component" value="Segment"/>
</dbReference>
<evidence type="ECO:0000256" key="11">
    <source>
        <dbReference type="ARBA" id="ARBA00022870"/>
    </source>
</evidence>
<keyword evidence="8 18" id="KW-0812">Transmembrane</keyword>
<proteinExistence type="inferred from homology"/>
<evidence type="ECO:0000256" key="10">
    <source>
        <dbReference type="ARBA" id="ARBA00022844"/>
    </source>
</evidence>
<feature type="compositionally biased region" description="Polar residues" evidence="17">
    <location>
        <begin position="272"/>
        <end position="290"/>
    </location>
</feature>
<feature type="compositionally biased region" description="Low complexity" evidence="17">
    <location>
        <begin position="236"/>
        <end position="254"/>
    </location>
</feature>
<feature type="region of interest" description="Disordered" evidence="17">
    <location>
        <begin position="416"/>
        <end position="460"/>
    </location>
</feature>
<evidence type="ECO:0000256" key="3">
    <source>
        <dbReference type="ARBA" id="ARBA00004381"/>
    </source>
</evidence>
<feature type="region of interest" description="Disordered" evidence="17">
    <location>
        <begin position="224"/>
        <end position="322"/>
    </location>
</feature>
<comment type="function">
    <text evidence="16">In epithelial cells, the heterodimer gE/gI is required for the cell-to-cell spread of the virus, by sorting nascent virions to cell junctions. Once the virus reaches the cell junctions, virus particles can spread to adjacent cells extremely rapidly through interactions with cellular receptors that accumulate at these junctions. Implicated in basolateral spread in polarized cells. In neuronal cells, gE/gI is essential for the anterograde spread of the infection throughout the host nervous system. Together with US9, the heterodimer gE/gI is involved in the sorting and transport of viral structural components toward axon tips.</text>
</comment>
<dbReference type="GO" id="GO:0019031">
    <property type="term" value="C:viral envelope"/>
    <property type="evidence" value="ECO:0007669"/>
    <property type="project" value="UniProtKB-KW"/>
</dbReference>
<keyword evidence="9" id="KW-1040">Host Golgi apparatus</keyword>
<evidence type="ECO:0000256" key="18">
    <source>
        <dbReference type="SAM" id="Phobius"/>
    </source>
</evidence>
<evidence type="ECO:0000256" key="15">
    <source>
        <dbReference type="ARBA" id="ARBA00023180"/>
    </source>
</evidence>
<dbReference type="InterPro" id="IPR002874">
    <property type="entry name" value="Herpes_gI"/>
</dbReference>
<evidence type="ECO:0000256" key="14">
    <source>
        <dbReference type="ARBA" id="ARBA00023136"/>
    </source>
</evidence>
<evidence type="ECO:0000256" key="17">
    <source>
        <dbReference type="SAM" id="MobiDB-lite"/>
    </source>
</evidence>
<dbReference type="GO" id="GO:0044156">
    <property type="term" value="C:host cell junction"/>
    <property type="evidence" value="ECO:0007669"/>
    <property type="project" value="UniProtKB-SubCell"/>
</dbReference>
<evidence type="ECO:0000313" key="19">
    <source>
        <dbReference type="EMBL" id="BBM13239.1"/>
    </source>
</evidence>
<keyword evidence="14 18" id="KW-0472">Membrane</keyword>
<name>A0A510J984_9ALPH</name>
<feature type="transmembrane region" description="Helical" evidence="18">
    <location>
        <begin position="335"/>
        <end position="357"/>
    </location>
</feature>
<evidence type="ECO:0000256" key="9">
    <source>
        <dbReference type="ARBA" id="ARBA00022812"/>
    </source>
</evidence>
<evidence type="ECO:0000256" key="12">
    <source>
        <dbReference type="ARBA" id="ARBA00022879"/>
    </source>
</evidence>
<feature type="compositionally biased region" description="Low complexity" evidence="17">
    <location>
        <begin position="262"/>
        <end position="271"/>
    </location>
</feature>
<keyword evidence="13" id="KW-1031">Host cell junction</keyword>
<dbReference type="RefSeq" id="YP_010801548.1">
    <property type="nucleotide sequence ID" value="NC_076965.1"/>
</dbReference>
<evidence type="ECO:0000256" key="6">
    <source>
        <dbReference type="ARBA" id="ARBA00013983"/>
    </source>
</evidence>
<dbReference type="GO" id="GO:0043657">
    <property type="term" value="C:host cell"/>
    <property type="evidence" value="ECO:0007669"/>
    <property type="project" value="InterPro"/>
</dbReference>
<keyword evidence="10" id="KW-0946">Virion</keyword>
<evidence type="ECO:0000256" key="4">
    <source>
        <dbReference type="ARBA" id="ARBA00004402"/>
    </source>
</evidence>
<keyword evidence="12 19" id="KW-0261">Viral envelope protein</keyword>
<keyword evidence="18" id="KW-1133">Transmembrane helix</keyword>
<evidence type="ECO:0000256" key="13">
    <source>
        <dbReference type="ARBA" id="ARBA00023081"/>
    </source>
</evidence>
<keyword evidence="15" id="KW-0325">Glycoprotein</keyword>
<keyword evidence="7" id="KW-1032">Host cell membrane</keyword>
<evidence type="ECO:0000313" key="20">
    <source>
        <dbReference type="Proteomes" id="UP001143588"/>
    </source>
</evidence>
<comment type="similarity">
    <text evidence="5">Belongs to the alphaherpesvirinae glycoprotein I family.</text>
</comment>
<dbReference type="KEGG" id="vg:80540256"/>
<accession>A0A510J984</accession>
<dbReference type="GeneID" id="80540256"/>
<evidence type="ECO:0000256" key="5">
    <source>
        <dbReference type="ARBA" id="ARBA00005825"/>
    </source>
</evidence>
<evidence type="ECO:0000256" key="2">
    <source>
        <dbReference type="ARBA" id="ARBA00004315"/>
    </source>
</evidence>
<dbReference type="GO" id="GO:0044177">
    <property type="term" value="C:host cell Golgi apparatus"/>
    <property type="evidence" value="ECO:0007669"/>
    <property type="project" value="UniProtKB-SubCell"/>
</dbReference>
<keyword evidence="20" id="KW-1185">Reference proteome</keyword>
<reference evidence="19 20" key="1">
    <citation type="journal article" date="2020" name="J. Virol.">
        <title>Characterization of a Novel Alphaherpesvirus Isolated from the Fruit Bat Pteropus lylei in Vietnam.</title>
        <authorList>
            <person name="Inagaki T."/>
            <person name="Yamada S."/>
            <person name="Fujii H."/>
            <person name="Yoshikawa T."/>
            <person name="Shibamura M."/>
            <person name="Harada S."/>
            <person name="Fukushi S."/>
            <person name="Le M.Q."/>
            <person name="Nguyen C.T."/>
            <person name="Nguyen T.T.T."/>
            <person name="Nguyen T.T."/>
            <person name="Nguyen T.T."/>
            <person name="Quach V.T."/>
            <person name="Thong V.D."/>
            <person name="Mori K."/>
            <person name="Sasaki M."/>
            <person name="Setiyono A."/>
            <person name="Handharyani E."/>
            <person name="Takeyama H."/>
            <person name="Hasebe F."/>
            <person name="Saijo M."/>
        </authorList>
    </citation>
    <scope>NUCLEOTIDE SEQUENCE [LARGE SCALE GENOMIC DNA]</scope>
</reference>
<organism evidence="19 20">
    <name type="scientific">pteropodid alphaherpesvirus 2</name>
    <dbReference type="NCBI Taxonomy" id="3118716"/>
    <lineage>
        <taxon>Viruses</taxon>
        <taxon>Duplodnaviria</taxon>
        <taxon>Heunggongvirae</taxon>
        <taxon>Peploviricota</taxon>
        <taxon>Herviviricetes</taxon>
        <taxon>Herpesvirales</taxon>
        <taxon>Orthoherpesviridae</taxon>
        <taxon>Alphaherpesvirinae</taxon>
        <taxon>Simplexvirus</taxon>
        <taxon>Simplexvirus pteropodidalpha2</taxon>
    </lineage>
</organism>
<comment type="subcellular location">
    <subcellularLocation>
        <location evidence="1">Host Golgi apparatus</location>
    </subcellularLocation>
    <subcellularLocation>
        <location evidence="2">Host cell junction</location>
    </subcellularLocation>
    <subcellularLocation>
        <location evidence="4">Host cell membrane</location>
        <topology evidence="4">Single-pass type I membrane protein</topology>
    </subcellularLocation>
    <subcellularLocation>
        <location evidence="3">Virion membrane</location>
        <topology evidence="3">Single-pass membrane protein</topology>
    </subcellularLocation>
</comment>
<gene>
    <name evidence="19" type="primary">US7</name>
</gene>
<sequence length="460" mass="49493">MGFGVVLFLGVTIGMSMGRLVLRGPSISMLTEKTIDAGLMRPFPTNRSLGRKGPSSVQEDLTVSGALYFLGSQVPRDPFYNGRLDIIHLPEGPQCPRVVYVASWIRCPRRDAGAFTLCQNQQITKSKAYPKLTVEVAEQLLLRLKKADGFYSGLYVVRVWMGQSSHPNEFPLTFVVSPTPSGSQTPPLTCDATILRRPATEADLYTHASSELRPVPELTTLSPATTAAATPPPTPSLSQTSSQTPSQTLSQTPSQTPPTPASPALTSEAPSFSAQTPMPEESASSLTATLPESPVVPEANDTNYAASSSNQTSSAIDRSSRSARHQLSTTQIVQIAIPAAILFCVMLGSFVCCVLRCHRRYGCTRKQIYRPSLQVGLSAANEAALARLESELAANTPATPPGSKRRLSHTRIPSLTSIIEESEPPSVRSLSQSPKRTPEKPPRASQPTHPTKIIEMTSFA</sequence>
<dbReference type="Pfam" id="PF01688">
    <property type="entry name" value="Herpes_gI"/>
    <property type="match status" value="1"/>
</dbReference>
<evidence type="ECO:0000256" key="16">
    <source>
        <dbReference type="ARBA" id="ARBA00025134"/>
    </source>
</evidence>
<feature type="compositionally biased region" description="Polar residues" evidence="17">
    <location>
        <begin position="300"/>
        <end position="312"/>
    </location>
</feature>
<protein>
    <recommendedName>
        <fullName evidence="6">Envelope glycoprotein I</fullName>
    </recommendedName>
</protein>
<dbReference type="GO" id="GO:0055036">
    <property type="term" value="C:virion membrane"/>
    <property type="evidence" value="ECO:0007669"/>
    <property type="project" value="UniProtKB-SubCell"/>
</dbReference>
<keyword evidence="11" id="KW-1043">Host membrane</keyword>
<evidence type="ECO:0000256" key="7">
    <source>
        <dbReference type="ARBA" id="ARBA00022511"/>
    </source>
</evidence>
<dbReference type="EMBL" id="LC492974">
    <property type="protein sequence ID" value="BBM13239.1"/>
    <property type="molecule type" value="Genomic_DNA"/>
</dbReference>